<reference evidence="8" key="2">
    <citation type="submission" date="2024-01" db="EMBL/GenBank/DDBJ databases">
        <title>Comparative genomics of Cryptococcus and Kwoniella reveals pathogenesis evolution and contrasting modes of karyotype evolution via chromosome fusion or intercentromeric recombination.</title>
        <authorList>
            <person name="Coelho M.A."/>
            <person name="David-Palma M."/>
            <person name="Shea T."/>
            <person name="Bowers K."/>
            <person name="McGinley-Smith S."/>
            <person name="Mohammad A.W."/>
            <person name="Gnirke A."/>
            <person name="Yurkov A.M."/>
            <person name="Nowrousian M."/>
            <person name="Sun S."/>
            <person name="Cuomo C.A."/>
            <person name="Heitman J."/>
        </authorList>
    </citation>
    <scope>NUCLEOTIDE SEQUENCE</scope>
    <source>
        <strain evidence="8">CBS 12478</strain>
    </source>
</reference>
<feature type="compositionally biased region" description="Polar residues" evidence="6">
    <location>
        <begin position="205"/>
        <end position="219"/>
    </location>
</feature>
<reference evidence="8" key="1">
    <citation type="submission" date="2017-08" db="EMBL/GenBank/DDBJ databases">
        <authorList>
            <person name="Cuomo C."/>
            <person name="Billmyre B."/>
            <person name="Heitman J."/>
        </authorList>
    </citation>
    <scope>NUCLEOTIDE SEQUENCE</scope>
    <source>
        <strain evidence="8">CBS 12478</strain>
    </source>
</reference>
<sequence length="258" mass="27684">MSLTPQALRLLSREIVTLRSDPPEGVRIVVDEDDLTNMEGWVQGPSGTPYEGGYFRIRFQFGIEYPNLPPKCTMITKIFHPNFSKNGEICVDTLKKGWKKEYGVGHVLVTIKCLLIHPNPESALDEEAGKQLLADYDGYCKYAKLMTNIHATPKLPPAEFRSTASSSSTTKAPQMTQASSSRPPNSASSVTSTGTSARPTPLGMSVSQEQSPVVEQSATIGDDTKLMKNGLGGTGKIPAAGGAKTGAASKAKRGVKRL</sequence>
<feature type="compositionally biased region" description="Low complexity" evidence="6">
    <location>
        <begin position="236"/>
        <end position="249"/>
    </location>
</feature>
<keyword evidence="2" id="KW-0808">Transferase</keyword>
<keyword evidence="3" id="KW-0547">Nucleotide-binding</keyword>
<dbReference type="GO" id="GO:0061631">
    <property type="term" value="F:ubiquitin conjugating enzyme activity"/>
    <property type="evidence" value="ECO:0007669"/>
    <property type="project" value="UniProtKB-EC"/>
</dbReference>
<dbReference type="KEGG" id="ksn:43585558"/>
<dbReference type="PANTHER" id="PTHR24067">
    <property type="entry name" value="UBIQUITIN-CONJUGATING ENZYME E2"/>
    <property type="match status" value="1"/>
</dbReference>
<evidence type="ECO:0000256" key="5">
    <source>
        <dbReference type="ARBA" id="ARBA00022840"/>
    </source>
</evidence>
<dbReference type="InterPro" id="IPR000608">
    <property type="entry name" value="UBC"/>
</dbReference>
<keyword evidence="9" id="KW-1185">Reference proteome</keyword>
<organism evidence="8 9">
    <name type="scientific">Kwoniella shandongensis</name>
    <dbReference type="NCBI Taxonomy" id="1734106"/>
    <lineage>
        <taxon>Eukaryota</taxon>
        <taxon>Fungi</taxon>
        <taxon>Dikarya</taxon>
        <taxon>Basidiomycota</taxon>
        <taxon>Agaricomycotina</taxon>
        <taxon>Tremellomycetes</taxon>
        <taxon>Tremellales</taxon>
        <taxon>Cryptococcaceae</taxon>
        <taxon>Kwoniella</taxon>
    </lineage>
</organism>
<dbReference type="GeneID" id="43585558"/>
<dbReference type="EC" id="2.3.2.23" evidence="1"/>
<evidence type="ECO:0000313" key="8">
    <source>
        <dbReference type="EMBL" id="WWD18613.1"/>
    </source>
</evidence>
<name>A0A5M6C8D9_9TREE</name>
<dbReference type="AlphaFoldDB" id="A0A5M6C8D9"/>
<dbReference type="EMBL" id="CP144055">
    <property type="protein sequence ID" value="WWD18613.1"/>
    <property type="molecule type" value="Genomic_DNA"/>
</dbReference>
<evidence type="ECO:0000256" key="2">
    <source>
        <dbReference type="ARBA" id="ARBA00022679"/>
    </source>
</evidence>
<evidence type="ECO:0000256" key="1">
    <source>
        <dbReference type="ARBA" id="ARBA00012486"/>
    </source>
</evidence>
<dbReference type="RefSeq" id="XP_031864344.1">
    <property type="nucleotide sequence ID" value="XM_032001454.1"/>
</dbReference>
<dbReference type="CDD" id="cd23804">
    <property type="entry name" value="UBCc_UBE2S"/>
    <property type="match status" value="1"/>
</dbReference>
<evidence type="ECO:0000313" key="9">
    <source>
        <dbReference type="Proteomes" id="UP000322225"/>
    </source>
</evidence>
<gene>
    <name evidence="8" type="ORF">CI109_103066</name>
</gene>
<keyword evidence="4" id="KW-0833">Ubl conjugation pathway</keyword>
<dbReference type="SMART" id="SM00212">
    <property type="entry name" value="UBCc"/>
    <property type="match status" value="1"/>
</dbReference>
<dbReference type="Pfam" id="PF00179">
    <property type="entry name" value="UQ_con"/>
    <property type="match status" value="1"/>
</dbReference>
<proteinExistence type="predicted"/>
<protein>
    <recommendedName>
        <fullName evidence="1">E2 ubiquitin-conjugating enzyme</fullName>
        <ecNumber evidence="1">2.3.2.23</ecNumber>
    </recommendedName>
</protein>
<feature type="compositionally biased region" description="Low complexity" evidence="6">
    <location>
        <begin position="178"/>
        <end position="197"/>
    </location>
</feature>
<dbReference type="InterPro" id="IPR016135">
    <property type="entry name" value="UBQ-conjugating_enzyme/RWD"/>
</dbReference>
<dbReference type="Proteomes" id="UP000322225">
    <property type="component" value="Chromosome 5"/>
</dbReference>
<evidence type="ECO:0000256" key="6">
    <source>
        <dbReference type="SAM" id="MobiDB-lite"/>
    </source>
</evidence>
<dbReference type="InterPro" id="IPR050113">
    <property type="entry name" value="Ub_conjugating_enzyme"/>
</dbReference>
<accession>A0A5M6C8D9</accession>
<dbReference type="SUPFAM" id="SSF54495">
    <property type="entry name" value="UBC-like"/>
    <property type="match status" value="1"/>
</dbReference>
<dbReference type="Gene3D" id="3.10.110.10">
    <property type="entry name" value="Ubiquitin Conjugating Enzyme"/>
    <property type="match status" value="1"/>
</dbReference>
<dbReference type="PROSITE" id="PS50127">
    <property type="entry name" value="UBC_2"/>
    <property type="match status" value="1"/>
</dbReference>
<evidence type="ECO:0000259" key="7">
    <source>
        <dbReference type="PROSITE" id="PS50127"/>
    </source>
</evidence>
<feature type="domain" description="UBC core" evidence="7">
    <location>
        <begin position="6"/>
        <end position="152"/>
    </location>
</feature>
<evidence type="ECO:0000256" key="3">
    <source>
        <dbReference type="ARBA" id="ARBA00022741"/>
    </source>
</evidence>
<evidence type="ECO:0000256" key="4">
    <source>
        <dbReference type="ARBA" id="ARBA00022786"/>
    </source>
</evidence>
<dbReference type="FunFam" id="3.10.110.10:FF:000031">
    <property type="entry name" value="Ubiquitin-conjugating enzyme E2 22"/>
    <property type="match status" value="1"/>
</dbReference>
<dbReference type="GO" id="GO:0005524">
    <property type="term" value="F:ATP binding"/>
    <property type="evidence" value="ECO:0007669"/>
    <property type="project" value="UniProtKB-KW"/>
</dbReference>
<dbReference type="OrthoDB" id="10069349at2759"/>
<feature type="region of interest" description="Disordered" evidence="6">
    <location>
        <begin position="156"/>
        <end position="258"/>
    </location>
</feature>
<keyword evidence="5" id="KW-0067">ATP-binding</keyword>